<proteinExistence type="predicted"/>
<keyword evidence="2" id="KW-1185">Reference proteome</keyword>
<gene>
    <name evidence="1" type="ORF">J8273_8224</name>
</gene>
<dbReference type="EMBL" id="JAHDYR010000066">
    <property type="protein sequence ID" value="KAG9390184.1"/>
    <property type="molecule type" value="Genomic_DNA"/>
</dbReference>
<accession>A0A8J6AY88</accession>
<dbReference type="Proteomes" id="UP000717585">
    <property type="component" value="Unassembled WGS sequence"/>
</dbReference>
<reference evidence="1" key="1">
    <citation type="submission" date="2021-05" db="EMBL/GenBank/DDBJ databases">
        <title>A free-living protist that lacks canonical eukaryotic 1 DNA replication and segregation systems.</title>
        <authorList>
            <person name="Salas-Leiva D.E."/>
            <person name="Tromer E.C."/>
            <person name="Curtis B.A."/>
            <person name="Jerlstrom-Hultqvist J."/>
            <person name="Kolisko M."/>
            <person name="Yi Z."/>
            <person name="Salas-Leiva J.S."/>
            <person name="Gallot-Lavallee L."/>
            <person name="Kops G.J.P.L."/>
            <person name="Archibald J.M."/>
            <person name="Simpson A.G.B."/>
            <person name="Roger A.J."/>
        </authorList>
    </citation>
    <scope>NUCLEOTIDE SEQUENCE</scope>
    <source>
        <strain evidence="1">BICM</strain>
    </source>
</reference>
<organism evidence="1 2">
    <name type="scientific">Carpediemonas membranifera</name>
    <dbReference type="NCBI Taxonomy" id="201153"/>
    <lineage>
        <taxon>Eukaryota</taxon>
        <taxon>Metamonada</taxon>
        <taxon>Carpediemonas-like organisms</taxon>
        <taxon>Carpediemonas</taxon>
    </lineage>
</organism>
<evidence type="ECO:0000313" key="2">
    <source>
        <dbReference type="Proteomes" id="UP000717585"/>
    </source>
</evidence>
<sequence>MVPAYRLVPVWTPSAPFDKNVQVSRNGEQEDIQKIALDVRTPGQGDGLAARDRYASLARDPATGLKKMVTDDSVDSRLWRGSDAETADILVSSGFWTDPRLADVMREVLVKSGAHPNVV</sequence>
<evidence type="ECO:0000313" key="1">
    <source>
        <dbReference type="EMBL" id="KAG9390184.1"/>
    </source>
</evidence>
<comment type="caution">
    <text evidence="1">The sequence shown here is derived from an EMBL/GenBank/DDBJ whole genome shotgun (WGS) entry which is preliminary data.</text>
</comment>
<protein>
    <submittedName>
        <fullName evidence="1">Uncharacterized protein</fullName>
    </submittedName>
</protein>
<dbReference type="AlphaFoldDB" id="A0A8J6AY88"/>
<name>A0A8J6AY88_9EUKA</name>